<dbReference type="EMBL" id="VLKG01000011">
    <property type="protein sequence ID" value="TWH64277.1"/>
    <property type="molecule type" value="Genomic_DNA"/>
</dbReference>
<reference evidence="1 2" key="1">
    <citation type="submission" date="2019-07" db="EMBL/GenBank/DDBJ databases">
        <title>Genomic Encyclopedia of Type Strains, Phase I: the one thousand microbial genomes (KMG-I) project.</title>
        <authorList>
            <person name="Kyrpides N."/>
        </authorList>
    </citation>
    <scope>NUCLEOTIDE SEQUENCE [LARGE SCALE GENOMIC DNA]</scope>
    <source>
        <strain evidence="1 2">DSM 375</strain>
    </source>
</reference>
<dbReference type="InterPro" id="IPR037883">
    <property type="entry name" value="Knr4/Smi1-like_sf"/>
</dbReference>
<comment type="caution">
    <text evidence="1">The sequence shown here is derived from an EMBL/GenBank/DDBJ whole genome shotgun (WGS) entry which is preliminary data.</text>
</comment>
<accession>A0A562HZR2</accession>
<dbReference type="Proteomes" id="UP000319627">
    <property type="component" value="Unassembled WGS sequence"/>
</dbReference>
<evidence type="ECO:0000313" key="1">
    <source>
        <dbReference type="EMBL" id="TWH64277.1"/>
    </source>
</evidence>
<sequence length="136" mass="15875">MEIEEVIEQLRARNERIPVPLELPDEDLLVEVEEELLIGIPYDLRLFLLQVSDVVYGRLEPVTAADPRSHTYLPEVAAMAWDLGVPRHLVPLCQDGHDYYLVDMEGKVLRWEGANAELTDEQWDSVWHWVEEVWLE</sequence>
<dbReference type="AlphaFoldDB" id="A0A562HZR2"/>
<dbReference type="SUPFAM" id="SSF160631">
    <property type="entry name" value="SMI1/KNR4-like"/>
    <property type="match status" value="1"/>
</dbReference>
<dbReference type="Gene3D" id="3.40.1580.10">
    <property type="entry name" value="SMI1/KNR4-like"/>
    <property type="match status" value="1"/>
</dbReference>
<evidence type="ECO:0000313" key="2">
    <source>
        <dbReference type="Proteomes" id="UP000319627"/>
    </source>
</evidence>
<proteinExistence type="predicted"/>
<gene>
    <name evidence="1" type="ORF">LX59_02684</name>
</gene>
<keyword evidence="2" id="KW-1185">Reference proteome</keyword>
<protein>
    <submittedName>
        <fullName evidence="1">SUKH superfamily protein</fullName>
    </submittedName>
</protein>
<organism evidence="1 2">
    <name type="scientific">Azomonas agilis</name>
    <dbReference type="NCBI Taxonomy" id="116849"/>
    <lineage>
        <taxon>Bacteria</taxon>
        <taxon>Pseudomonadati</taxon>
        <taxon>Pseudomonadota</taxon>
        <taxon>Gammaproteobacteria</taxon>
        <taxon>Pseudomonadales</taxon>
        <taxon>Pseudomonadaceae</taxon>
        <taxon>Azomonas</taxon>
    </lineage>
</organism>
<dbReference type="Pfam" id="PF14567">
    <property type="entry name" value="SUKH_5"/>
    <property type="match status" value="1"/>
</dbReference>
<name>A0A562HZR2_9GAMM</name>